<evidence type="ECO:0008006" key="3">
    <source>
        <dbReference type="Google" id="ProtNLM"/>
    </source>
</evidence>
<dbReference type="Proteomes" id="UP000467371">
    <property type="component" value="Chromosome"/>
</dbReference>
<gene>
    <name evidence="1" type="ORF">FQU78_03825</name>
</gene>
<sequence>MSIDPKDNLDYQAAKLSQQIIDETIKQNLIDSSSVENLVTKTLGVLQENGVYACVLYLQSRSDKDKKISNSVMKNLFEMTELIEIKSSAAPSTDKLDFVSKNICRDLDTLFFTKQLWEQILLYARYGAKAAKDGRS</sequence>
<evidence type="ECO:0000313" key="2">
    <source>
        <dbReference type="Proteomes" id="UP000467371"/>
    </source>
</evidence>
<dbReference type="RefSeq" id="WP_163645338.1">
    <property type="nucleotide sequence ID" value="NZ_CP042908.1"/>
</dbReference>
<reference evidence="1 2" key="1">
    <citation type="journal article" date="2020" name="Environ. Microbiol. Rep.">
        <title>Redox cycling of Fe(II) and Fe(III) in magnetite accelerates aceticlastic methanogenesis by Methanosarcina mazei.</title>
        <authorList>
            <person name="Wang H."/>
            <person name="Byrne J.M."/>
            <person name="Liu P."/>
            <person name="Liu J."/>
            <person name="Dong X."/>
            <person name="Lu Y."/>
        </authorList>
    </citation>
    <scope>NUCLEOTIDE SEQUENCE [LARGE SCALE GENOMIC DNA]</scope>
    <source>
        <strain evidence="2">zm-15</strain>
    </source>
</reference>
<name>A0A6C0VFU0_METMZ</name>
<organism evidence="1 2">
    <name type="scientific">Methanosarcina mazei</name>
    <name type="common">Methanosarcina frisia</name>
    <dbReference type="NCBI Taxonomy" id="2209"/>
    <lineage>
        <taxon>Archaea</taxon>
        <taxon>Methanobacteriati</taxon>
        <taxon>Methanobacteriota</taxon>
        <taxon>Stenosarchaea group</taxon>
        <taxon>Methanomicrobia</taxon>
        <taxon>Methanosarcinales</taxon>
        <taxon>Methanosarcinaceae</taxon>
        <taxon>Methanosarcina</taxon>
    </lineage>
</organism>
<proteinExistence type="predicted"/>
<dbReference type="EMBL" id="CP042908">
    <property type="protein sequence ID" value="QIB90307.1"/>
    <property type="molecule type" value="Genomic_DNA"/>
</dbReference>
<dbReference type="GeneID" id="44086221"/>
<evidence type="ECO:0000313" key="1">
    <source>
        <dbReference type="EMBL" id="QIB90307.1"/>
    </source>
</evidence>
<accession>A0A6C0VFU0</accession>
<dbReference type="AlphaFoldDB" id="A0A6C0VFU0"/>
<protein>
    <recommendedName>
        <fullName evidence="3">CRISPR type III-B/RAMP module-associated protein Cmr5</fullName>
    </recommendedName>
</protein>